<evidence type="ECO:0000256" key="4">
    <source>
        <dbReference type="ARBA" id="ARBA00023136"/>
    </source>
</evidence>
<feature type="transmembrane region" description="Helical" evidence="6">
    <location>
        <begin position="323"/>
        <end position="348"/>
    </location>
</feature>
<dbReference type="InterPro" id="IPR011701">
    <property type="entry name" value="MFS"/>
</dbReference>
<evidence type="ECO:0000256" key="3">
    <source>
        <dbReference type="ARBA" id="ARBA00022989"/>
    </source>
</evidence>
<evidence type="ECO:0000313" key="8">
    <source>
        <dbReference type="Proteomes" id="UP000298030"/>
    </source>
</evidence>
<feature type="region of interest" description="Disordered" evidence="5">
    <location>
        <begin position="221"/>
        <end position="247"/>
    </location>
</feature>
<keyword evidence="3 6" id="KW-1133">Transmembrane helix</keyword>
<dbReference type="Gene3D" id="1.20.1250.20">
    <property type="entry name" value="MFS general substrate transporter like domains"/>
    <property type="match status" value="1"/>
</dbReference>
<dbReference type="InterPro" id="IPR036259">
    <property type="entry name" value="MFS_trans_sf"/>
</dbReference>
<dbReference type="Gene3D" id="1.20.1720.10">
    <property type="entry name" value="Multidrug resistance protein D"/>
    <property type="match status" value="1"/>
</dbReference>
<sequence>MYLWTIDPRQWSPLRKNTSLILISAASMIAGLGNSIQNRSAPPVPYVSVGHRSTAAVKEMQDDLPATSSQFSWSISTFILVQGLFPLVWTAISEIKGRKLVYLTSLLLFTVGSIVVAISNSIGLSSAVISIGAATLADIFEPAERGTKMGIYYMAPLLGPSLGPIFGGALTTGFNWRAIFWFLTVVSGSSFVAFVLLFKDTFRKERSLTYQNALRQRMEHAAKKGSSRPVSHRLSLEDVAQPKPSDEDVEKANAEIEAVAIQEPRPSIKVSLKDLSPIRPIGLVLRRKNNTVVLFASGLLFAYGLMVPYTSARTLSASYNYEALKIGLVILSYGIGSMVGSFLGGRWSDHQLARLKRENGGVGKPEMRLHSIAVGATLLPPFTIAFGWVCRQHVHVAAVCVFLFCCGFLSIWIYASTLAYIVDANNGRSSTAVACNSAFRGVFAFIAIEIAVPMQDHLGDGWMYTIWGGIMVISGGLIFLVSHKGEKWRKDGEASEMNASQ</sequence>
<proteinExistence type="predicted"/>
<feature type="transmembrane region" description="Helical" evidence="6">
    <location>
        <begin position="152"/>
        <end position="172"/>
    </location>
</feature>
<feature type="transmembrane region" description="Helical" evidence="6">
    <location>
        <begin position="292"/>
        <end position="311"/>
    </location>
</feature>
<evidence type="ECO:0000256" key="2">
    <source>
        <dbReference type="ARBA" id="ARBA00022692"/>
    </source>
</evidence>
<dbReference type="Proteomes" id="UP000298030">
    <property type="component" value="Unassembled WGS sequence"/>
</dbReference>
<gene>
    <name evidence="7" type="ORF">FA13DRAFT_1710233</name>
</gene>
<feature type="transmembrane region" description="Helical" evidence="6">
    <location>
        <begin position="433"/>
        <end position="452"/>
    </location>
</feature>
<evidence type="ECO:0000313" key="7">
    <source>
        <dbReference type="EMBL" id="TEB30558.1"/>
    </source>
</evidence>
<reference evidence="7 8" key="1">
    <citation type="journal article" date="2019" name="Nat. Ecol. Evol.">
        <title>Megaphylogeny resolves global patterns of mushroom evolution.</title>
        <authorList>
            <person name="Varga T."/>
            <person name="Krizsan K."/>
            <person name="Foldi C."/>
            <person name="Dima B."/>
            <person name="Sanchez-Garcia M."/>
            <person name="Sanchez-Ramirez S."/>
            <person name="Szollosi G.J."/>
            <person name="Szarkandi J.G."/>
            <person name="Papp V."/>
            <person name="Albert L."/>
            <person name="Andreopoulos W."/>
            <person name="Angelini C."/>
            <person name="Antonin V."/>
            <person name="Barry K.W."/>
            <person name="Bougher N.L."/>
            <person name="Buchanan P."/>
            <person name="Buyck B."/>
            <person name="Bense V."/>
            <person name="Catcheside P."/>
            <person name="Chovatia M."/>
            <person name="Cooper J."/>
            <person name="Damon W."/>
            <person name="Desjardin D."/>
            <person name="Finy P."/>
            <person name="Geml J."/>
            <person name="Haridas S."/>
            <person name="Hughes K."/>
            <person name="Justo A."/>
            <person name="Karasinski D."/>
            <person name="Kautmanova I."/>
            <person name="Kiss B."/>
            <person name="Kocsube S."/>
            <person name="Kotiranta H."/>
            <person name="LaButti K.M."/>
            <person name="Lechner B.E."/>
            <person name="Liimatainen K."/>
            <person name="Lipzen A."/>
            <person name="Lukacs Z."/>
            <person name="Mihaltcheva S."/>
            <person name="Morgado L.N."/>
            <person name="Niskanen T."/>
            <person name="Noordeloos M.E."/>
            <person name="Ohm R.A."/>
            <person name="Ortiz-Santana B."/>
            <person name="Ovrebo C."/>
            <person name="Racz N."/>
            <person name="Riley R."/>
            <person name="Savchenko A."/>
            <person name="Shiryaev A."/>
            <person name="Soop K."/>
            <person name="Spirin V."/>
            <person name="Szebenyi C."/>
            <person name="Tomsovsky M."/>
            <person name="Tulloss R.E."/>
            <person name="Uehling J."/>
            <person name="Grigoriev I.V."/>
            <person name="Vagvolgyi C."/>
            <person name="Papp T."/>
            <person name="Martin F.M."/>
            <person name="Miettinen O."/>
            <person name="Hibbett D.S."/>
            <person name="Nagy L.G."/>
        </authorList>
    </citation>
    <scope>NUCLEOTIDE SEQUENCE [LARGE SCALE GENOMIC DNA]</scope>
    <source>
        <strain evidence="7 8">FP101781</strain>
    </source>
</reference>
<dbReference type="Pfam" id="PF07690">
    <property type="entry name" value="MFS_1"/>
    <property type="match status" value="1"/>
</dbReference>
<dbReference type="STRING" id="71717.A0A4Y7T9E0"/>
<feature type="transmembrane region" description="Helical" evidence="6">
    <location>
        <begin position="178"/>
        <end position="198"/>
    </location>
</feature>
<feature type="transmembrane region" description="Helical" evidence="6">
    <location>
        <begin position="100"/>
        <end position="118"/>
    </location>
</feature>
<evidence type="ECO:0000256" key="1">
    <source>
        <dbReference type="ARBA" id="ARBA00004141"/>
    </source>
</evidence>
<accession>A0A4Y7T9E0</accession>
<protein>
    <submittedName>
        <fullName evidence="7">MFS general substrate transporter</fullName>
    </submittedName>
</protein>
<feature type="transmembrane region" description="Helical" evidence="6">
    <location>
        <begin position="70"/>
        <end position="88"/>
    </location>
</feature>
<evidence type="ECO:0000256" key="5">
    <source>
        <dbReference type="SAM" id="MobiDB-lite"/>
    </source>
</evidence>
<dbReference type="AlphaFoldDB" id="A0A4Y7T9E0"/>
<feature type="transmembrane region" description="Helical" evidence="6">
    <location>
        <begin position="464"/>
        <end position="481"/>
    </location>
</feature>
<organism evidence="7 8">
    <name type="scientific">Coprinellus micaceus</name>
    <name type="common">Glistening ink-cap mushroom</name>
    <name type="synonym">Coprinus micaceus</name>
    <dbReference type="NCBI Taxonomy" id="71717"/>
    <lineage>
        <taxon>Eukaryota</taxon>
        <taxon>Fungi</taxon>
        <taxon>Dikarya</taxon>
        <taxon>Basidiomycota</taxon>
        <taxon>Agaricomycotina</taxon>
        <taxon>Agaricomycetes</taxon>
        <taxon>Agaricomycetidae</taxon>
        <taxon>Agaricales</taxon>
        <taxon>Agaricineae</taxon>
        <taxon>Psathyrellaceae</taxon>
        <taxon>Coprinellus</taxon>
    </lineage>
</organism>
<comment type="subcellular location">
    <subcellularLocation>
        <location evidence="1">Membrane</location>
        <topology evidence="1">Multi-pass membrane protein</topology>
    </subcellularLocation>
</comment>
<keyword evidence="2 6" id="KW-0812">Transmembrane</keyword>
<feature type="transmembrane region" description="Helical" evidence="6">
    <location>
        <begin position="369"/>
        <end position="389"/>
    </location>
</feature>
<dbReference type="PANTHER" id="PTHR23502">
    <property type="entry name" value="MAJOR FACILITATOR SUPERFAMILY"/>
    <property type="match status" value="1"/>
</dbReference>
<comment type="caution">
    <text evidence="7">The sequence shown here is derived from an EMBL/GenBank/DDBJ whole genome shotgun (WGS) entry which is preliminary data.</text>
</comment>
<dbReference type="GO" id="GO:0005886">
    <property type="term" value="C:plasma membrane"/>
    <property type="evidence" value="ECO:0007669"/>
    <property type="project" value="TreeGrafter"/>
</dbReference>
<dbReference type="EMBL" id="QPFP01000022">
    <property type="protein sequence ID" value="TEB30558.1"/>
    <property type="molecule type" value="Genomic_DNA"/>
</dbReference>
<dbReference type="PANTHER" id="PTHR23502:SF5">
    <property type="entry name" value="QUINIDINE RESISTANCE PROTEIN 3"/>
    <property type="match status" value="1"/>
</dbReference>
<keyword evidence="4 6" id="KW-0472">Membrane</keyword>
<evidence type="ECO:0000256" key="6">
    <source>
        <dbReference type="SAM" id="Phobius"/>
    </source>
</evidence>
<name>A0A4Y7T9E0_COPMI</name>
<dbReference type="OrthoDB" id="2585655at2759"/>
<dbReference type="GO" id="GO:0022857">
    <property type="term" value="F:transmembrane transporter activity"/>
    <property type="evidence" value="ECO:0007669"/>
    <property type="project" value="InterPro"/>
</dbReference>
<keyword evidence="8" id="KW-1185">Reference proteome</keyword>
<feature type="transmembrane region" description="Helical" evidence="6">
    <location>
        <begin position="395"/>
        <end position="421"/>
    </location>
</feature>
<dbReference type="SUPFAM" id="SSF103473">
    <property type="entry name" value="MFS general substrate transporter"/>
    <property type="match status" value="1"/>
</dbReference>